<organism evidence="13 14">
    <name type="scientific">Salinomyces thailandicus</name>
    <dbReference type="NCBI Taxonomy" id="706561"/>
    <lineage>
        <taxon>Eukaryota</taxon>
        <taxon>Fungi</taxon>
        <taxon>Dikarya</taxon>
        <taxon>Ascomycota</taxon>
        <taxon>Pezizomycotina</taxon>
        <taxon>Dothideomycetes</taxon>
        <taxon>Dothideomycetidae</taxon>
        <taxon>Mycosphaerellales</taxon>
        <taxon>Teratosphaeriaceae</taxon>
        <taxon>Salinomyces</taxon>
    </lineage>
</organism>
<dbReference type="PROSITE" id="PS50235">
    <property type="entry name" value="USP_3"/>
    <property type="match status" value="1"/>
</dbReference>
<dbReference type="GO" id="GO:0003676">
    <property type="term" value="F:nucleic acid binding"/>
    <property type="evidence" value="ECO:0007669"/>
    <property type="project" value="InterPro"/>
</dbReference>
<dbReference type="HAMAP" id="MF_03182">
    <property type="entry name" value="PAN2"/>
    <property type="match status" value="1"/>
</dbReference>
<dbReference type="GO" id="GO:0004535">
    <property type="term" value="F:poly(A)-specific ribonuclease activity"/>
    <property type="evidence" value="ECO:0007669"/>
    <property type="project" value="UniProtKB-UniRule"/>
</dbReference>
<proteinExistence type="inferred from homology"/>
<dbReference type="EMBL" id="NAJL01000023">
    <property type="protein sequence ID" value="TKA27418.1"/>
    <property type="molecule type" value="Genomic_DNA"/>
</dbReference>
<dbReference type="InterPro" id="IPR050785">
    <property type="entry name" value="PAN2-PAN3_catalytic_subunit"/>
</dbReference>
<feature type="binding site" evidence="10">
    <location>
        <position position="891"/>
    </location>
    <ligand>
        <name>a divalent metal cation</name>
        <dbReference type="ChEBI" id="CHEBI:60240"/>
        <note>catalytic</note>
    </ligand>
</feature>
<comment type="cofactor">
    <cofactor evidence="10">
        <name>a divalent metal cation</name>
        <dbReference type="ChEBI" id="CHEBI:60240"/>
    </cofactor>
    <text evidence="10">Binds 2 metal cations per subunit in the catalytic exonuclease domain.</text>
</comment>
<dbReference type="SUPFAM" id="SSF54001">
    <property type="entry name" value="Cysteine proteinases"/>
    <property type="match status" value="1"/>
</dbReference>
<dbReference type="InterPro" id="IPR028889">
    <property type="entry name" value="USP"/>
</dbReference>
<comment type="domain">
    <text evidence="10">Contains a pseudo-UCH domain. This ubiquitin C-terminal hydrolase (UCH)-like or ubiquitin specific protease (USP)-like domain is predicted to be catalytically inactive because it lacks the active site catalytic triad characteristic of thiol proteases, with residues at the equivalent structural positions that are incompatible with catalysis, and it cannot bind ubiquitin. It functions as a structural scaffold for intra- and intermolecular interactions in the complex.</text>
</comment>
<dbReference type="FunFam" id="3.30.420.10:FF:000028">
    <property type="entry name" value="PAN2-PAN3 deadenylation complex catalytic subunit PAN2"/>
    <property type="match status" value="1"/>
</dbReference>
<feature type="domain" description="USP" evidence="12">
    <location>
        <begin position="497"/>
        <end position="836"/>
    </location>
</feature>
<keyword evidence="14" id="KW-1185">Reference proteome</keyword>
<comment type="activity regulation">
    <text evidence="10">Positively regulated by the regulatory subunit PAN3.</text>
</comment>
<dbReference type="Pfam" id="PF20770">
    <property type="entry name" value="PAN2_N"/>
    <property type="match status" value="1"/>
</dbReference>
<evidence type="ECO:0000256" key="1">
    <source>
        <dbReference type="ARBA" id="ARBA00001663"/>
    </source>
</evidence>
<keyword evidence="7 10" id="KW-0479">Metal-binding</keyword>
<dbReference type="EC" id="3.1.13.4" evidence="10"/>
<evidence type="ECO:0000256" key="9">
    <source>
        <dbReference type="ARBA" id="ARBA00022839"/>
    </source>
</evidence>
<comment type="subcellular location">
    <subcellularLocation>
        <location evidence="2 10">Cytoplasm</location>
    </subcellularLocation>
</comment>
<comment type="domain">
    <text evidence="10">The linker, or PAN3 interaction domain (PID), between the WD40 repeats and the pseudo-UCH domain mediates interaction with PAN3.</text>
</comment>
<feature type="binding site" evidence="10">
    <location>
        <position position="1056"/>
    </location>
    <ligand>
        <name>a divalent metal cation</name>
        <dbReference type="ChEBI" id="CHEBI:60240"/>
        <note>catalytic</note>
    </ligand>
</feature>
<dbReference type="PANTHER" id="PTHR15728">
    <property type="entry name" value="DEADENYLATION COMPLEX CATALYTIC SUBUNIT PAN2"/>
    <property type="match status" value="1"/>
</dbReference>
<dbReference type="SUPFAM" id="SSF50978">
    <property type="entry name" value="WD40 repeat-like"/>
    <property type="match status" value="1"/>
</dbReference>
<dbReference type="AlphaFoldDB" id="A0A4U0TY76"/>
<dbReference type="Gene3D" id="3.90.70.10">
    <property type="entry name" value="Cysteine proteinases"/>
    <property type="match status" value="1"/>
</dbReference>
<dbReference type="FunFam" id="2.130.10.10:FF:000459">
    <property type="entry name" value="PAN2-PAN3 deadenylation complex catalytic subunit PAN2"/>
    <property type="match status" value="1"/>
</dbReference>
<evidence type="ECO:0000256" key="2">
    <source>
        <dbReference type="ARBA" id="ARBA00004496"/>
    </source>
</evidence>
<evidence type="ECO:0000313" key="13">
    <source>
        <dbReference type="EMBL" id="TKA27418.1"/>
    </source>
</evidence>
<evidence type="ECO:0000256" key="6">
    <source>
        <dbReference type="ARBA" id="ARBA00022722"/>
    </source>
</evidence>
<evidence type="ECO:0000256" key="5">
    <source>
        <dbReference type="ARBA" id="ARBA00022664"/>
    </source>
</evidence>
<dbReference type="Pfam" id="PF13423">
    <property type="entry name" value="UCH_1"/>
    <property type="match status" value="1"/>
</dbReference>
<accession>A0A4U0TY76</accession>
<evidence type="ECO:0000259" key="12">
    <source>
        <dbReference type="PROSITE" id="PS50235"/>
    </source>
</evidence>
<feature type="region of interest" description="Disordered" evidence="11">
    <location>
        <begin position="1092"/>
        <end position="1145"/>
    </location>
</feature>
<evidence type="ECO:0000256" key="3">
    <source>
        <dbReference type="ARBA" id="ARBA00022490"/>
    </source>
</evidence>
<evidence type="ECO:0000256" key="8">
    <source>
        <dbReference type="ARBA" id="ARBA00022801"/>
    </source>
</evidence>
<feature type="compositionally biased region" description="Basic and acidic residues" evidence="11">
    <location>
        <begin position="431"/>
        <end position="447"/>
    </location>
</feature>
<keyword evidence="5 10" id="KW-0507">mRNA processing</keyword>
<dbReference type="InterPro" id="IPR048841">
    <property type="entry name" value="PAN2_N"/>
</dbReference>
<evidence type="ECO:0000256" key="4">
    <source>
        <dbReference type="ARBA" id="ARBA00022574"/>
    </source>
</evidence>
<keyword evidence="8 10" id="KW-0378">Hydrolase</keyword>
<dbReference type="Pfam" id="PF00929">
    <property type="entry name" value="RNase_T"/>
    <property type="match status" value="1"/>
</dbReference>
<comment type="similarity">
    <text evidence="10">Belongs to the peptidase C19 family. PAN2 subfamily.</text>
</comment>
<dbReference type="OrthoDB" id="16516at2759"/>
<dbReference type="GO" id="GO:0046872">
    <property type="term" value="F:metal ion binding"/>
    <property type="evidence" value="ECO:0007669"/>
    <property type="project" value="UniProtKB-KW"/>
</dbReference>
<keyword evidence="6 10" id="KW-0540">Nuclease</keyword>
<dbReference type="InterPro" id="IPR028881">
    <property type="entry name" value="PAN2_UCH_dom"/>
</dbReference>
<reference evidence="13 14" key="1">
    <citation type="submission" date="2017-03" db="EMBL/GenBank/DDBJ databases">
        <title>Genomes of endolithic fungi from Antarctica.</title>
        <authorList>
            <person name="Coleine C."/>
            <person name="Masonjones S."/>
            <person name="Stajich J.E."/>
        </authorList>
    </citation>
    <scope>NUCLEOTIDE SEQUENCE [LARGE SCALE GENOMIC DNA]</scope>
    <source>
        <strain evidence="13 14">CCFEE 6315</strain>
    </source>
</reference>
<keyword evidence="3 10" id="KW-0963">Cytoplasm</keyword>
<feature type="region of interest" description="Disordered" evidence="11">
    <location>
        <begin position="418"/>
        <end position="447"/>
    </location>
</feature>
<feature type="binding site" evidence="10">
    <location>
        <position position="889"/>
    </location>
    <ligand>
        <name>a divalent metal cation</name>
        <dbReference type="ChEBI" id="CHEBI:60240"/>
        <note>catalytic</note>
    </ligand>
</feature>
<dbReference type="GO" id="GO:0031251">
    <property type="term" value="C:PAN complex"/>
    <property type="evidence" value="ECO:0007669"/>
    <property type="project" value="UniProtKB-UniRule"/>
</dbReference>
<keyword evidence="4" id="KW-0853">WD repeat</keyword>
<dbReference type="GO" id="GO:0000289">
    <property type="term" value="P:nuclear-transcribed mRNA poly(A) tail shortening"/>
    <property type="evidence" value="ECO:0007669"/>
    <property type="project" value="UniProtKB-UniRule"/>
</dbReference>
<dbReference type="SUPFAM" id="SSF53098">
    <property type="entry name" value="Ribonuclease H-like"/>
    <property type="match status" value="1"/>
</dbReference>
<dbReference type="CDD" id="cd06143">
    <property type="entry name" value="PAN2_exo"/>
    <property type="match status" value="1"/>
</dbReference>
<protein>
    <recommendedName>
        <fullName evidence="10">PAN2-PAN3 deadenylation complex catalytic subunit PAN2</fullName>
        <ecNumber evidence="10">3.1.13.4</ecNumber>
    </recommendedName>
    <alternativeName>
        <fullName evidence="10">PAB1P-dependent poly(A)-specific ribonuclease</fullName>
    </alternativeName>
    <alternativeName>
        <fullName evidence="10">Poly(A)-nuclease deadenylation complex subunit 2</fullName>
        <shortName evidence="10">PAN deadenylation complex subunit 2</shortName>
    </alternativeName>
</protein>
<dbReference type="Gene3D" id="3.30.420.10">
    <property type="entry name" value="Ribonuclease H-like superfamily/Ribonuclease H"/>
    <property type="match status" value="1"/>
</dbReference>
<dbReference type="InterPro" id="IPR036322">
    <property type="entry name" value="WD40_repeat_dom_sf"/>
</dbReference>
<name>A0A4U0TY76_9PEZI</name>
<evidence type="ECO:0000313" key="14">
    <source>
        <dbReference type="Proteomes" id="UP000308549"/>
    </source>
</evidence>
<dbReference type="InterPro" id="IPR030843">
    <property type="entry name" value="PAN2"/>
</dbReference>
<dbReference type="InterPro" id="IPR038765">
    <property type="entry name" value="Papain-like_cys_pep_sf"/>
</dbReference>
<comment type="subunit">
    <text evidence="10">Forms a heterotrimer with an asymmetric homodimer of the regulatory subunit PAN3 to form the poly(A)-nuclease (PAN) deadenylation complex.</text>
</comment>
<evidence type="ECO:0000256" key="7">
    <source>
        <dbReference type="ARBA" id="ARBA00022723"/>
    </source>
</evidence>
<feature type="binding site" evidence="10">
    <location>
        <position position="998"/>
    </location>
    <ligand>
        <name>a divalent metal cation</name>
        <dbReference type="ChEBI" id="CHEBI:60240"/>
        <note>catalytic</note>
    </ligand>
</feature>
<sequence length="1145" mass="127178">MEADWSETARIAFPGPSPSAPASAVTAFAFDAAQELLWTGNEFGRVTSFYGTELQWYTSYRGHASSAPRGSPGNAAVKQILFCTRGVLSLSSRGVHCASRRGLAQWHLEQDEMLDLRCMSFTGKGTDELVVAGCQPQMYRIDVEKGTLLETLVPPAPVLYTIMRRSGQYICAASSDGSIHLLDSKTLAVVRKWSAYAGVVNDMDARGDYLLTCGWAQQQHGGLGLERLVRVYDLKNLRPAAPVAFQQGAAFVRMHPKLSSTCIVISQSGAINSIDVQNPDVPTMRYAPTFDAQLTGLELMPSGRGFAMTDTHCQIVLWGSPSKTQFNEYSAPTEFPDTQMPVKHLDWVSDAPLNLIGMPYYREALLSGWPNSLVHELGAPPPKLEQALLATLRKTESGLVGANPRTTRRYQAENTRASLRGPGSIAAPKFLSEKPRDESGVHEGDRRLSEDIGKTLNGLALNGSSDPLAYYRPVEIKYSKFGIDDFDFRYYNKTKYSGLETHIVNSYANPLLQLYRFTNVARNLALQHAAQNCVHEGCLLCELGFLVDMLEKAQGQNCQATNLLKVLSKQRGAATLGILEDRTATTPLAVMVQSLNRFLLHKLEESYRLLAGRSTGIQAAFAMRGSSFIKCNTCHYLQEAKDQAWYSHDLVYPPKPAKTSPRTTSPPFTRILQDSLHRQEQQRGWCMRCQGYKAITSRRAIYGTPEVWMINAAIQTPEARQLWATRNFLPREVGTINANGQVYCYDGQDLQWHLSKRPHAITIYELVGLVAEVAAGETQKSHLVSLVNASVADPDASKPPSWHLVNDFLVRPVSEEEALHFDGRWKLPSIITYQAKSKSHIIDDSWKEELDTSILYRSVPQPALTPTYTFRTLTASDPLPNNTAHCAIDAEFVRLLREEIDMGPDGSRTITRPARSGLARVSVLRGDGPDQALPFIDDYIAIADPIDDYLTQWSGLHPGDLTPTSTRFTLVSLKQTYKKLWLLLNLGCKFIGHGLSSDFRTINIHVPEAQVIDTQQLFSLGERSARKLSLRFLAWLLLQEDIQQESNGAGHDSIEDARTALKLWRRYLEYEAEGCLEEVKDEIWRRGRRTEFKVPGSQGGGERRVAGSETPRGSAPSTPLRRPASVVRMSTPSRGDLGGSPLRLD</sequence>
<dbReference type="InterPro" id="IPR012337">
    <property type="entry name" value="RNaseH-like_sf"/>
</dbReference>
<keyword evidence="9 10" id="KW-0269">Exonuclease</keyword>
<evidence type="ECO:0000256" key="11">
    <source>
        <dbReference type="SAM" id="MobiDB-lite"/>
    </source>
</evidence>
<comment type="function">
    <text evidence="10">Catalytic subunit of the poly(A)-nuclease (PAN) deadenylation complex, one of two cytoplasmic mRNA deadenylases involved in mRNA turnover. PAN specifically shortens poly(A) tails of RNA and the activity is stimulated by poly(A)-binding protein PAB1. PAN deadenylation is followed by rapid degradation of the shortened mRNA tails by the CCR4-NOT complex. Deadenylated mRNAs are then degraded by two alternative mechanisms, namely exosome-mediated 3'-5' exonucleolytic degradation, or deadenlyation-dependent mRNA decaping and subsequent 5'-3' exonucleolytic degradation by XRN1. May also be involved in post-transcriptional maturation of mRNA poly(A) tails.</text>
</comment>
<dbReference type="Proteomes" id="UP000308549">
    <property type="component" value="Unassembled WGS sequence"/>
</dbReference>
<dbReference type="GO" id="GO:0000932">
    <property type="term" value="C:P-body"/>
    <property type="evidence" value="ECO:0007669"/>
    <property type="project" value="TreeGrafter"/>
</dbReference>
<feature type="region of interest" description="Linker" evidence="10">
    <location>
        <begin position="329"/>
        <end position="465"/>
    </location>
</feature>
<comment type="catalytic activity">
    <reaction evidence="1 10">
        <text>Exonucleolytic cleavage of poly(A) to 5'-AMP.</text>
        <dbReference type="EC" id="3.1.13.4"/>
    </reaction>
</comment>
<comment type="caution">
    <text evidence="13">The sequence shown here is derived from an EMBL/GenBank/DDBJ whole genome shotgun (WGS) entry which is preliminary data.</text>
</comment>
<dbReference type="Gene3D" id="2.130.10.10">
    <property type="entry name" value="YVTN repeat-like/Quinoprotein amine dehydrogenase"/>
    <property type="match status" value="1"/>
</dbReference>
<evidence type="ECO:0000256" key="10">
    <source>
        <dbReference type="HAMAP-Rule" id="MF_03182"/>
    </source>
</evidence>
<dbReference type="InterPro" id="IPR013520">
    <property type="entry name" value="Ribonucl_H"/>
</dbReference>
<dbReference type="InterPro" id="IPR036397">
    <property type="entry name" value="RNaseH_sf"/>
</dbReference>
<dbReference type="InterPro" id="IPR015943">
    <property type="entry name" value="WD40/YVTN_repeat-like_dom_sf"/>
</dbReference>
<gene>
    <name evidence="10" type="primary">PAN2</name>
    <name evidence="13" type="ORF">B0A50_05030</name>
</gene>
<dbReference type="PANTHER" id="PTHR15728:SF0">
    <property type="entry name" value="PAN2-PAN3 DEADENYLATION COMPLEX CATALYTIC SUBUNIT PAN2"/>
    <property type="match status" value="1"/>
</dbReference>
<dbReference type="SMART" id="SM00479">
    <property type="entry name" value="EXOIII"/>
    <property type="match status" value="1"/>
</dbReference>
<dbReference type="GO" id="GO:0006397">
    <property type="term" value="P:mRNA processing"/>
    <property type="evidence" value="ECO:0007669"/>
    <property type="project" value="UniProtKB-KW"/>
</dbReference>